<keyword evidence="11" id="KW-0472">Membrane</keyword>
<feature type="domain" description="Pex N-terminal" evidence="13">
    <location>
        <begin position="26"/>
        <end position="177"/>
    </location>
</feature>
<gene>
    <name evidence="14" type="ORF">LAMI_0F03048G</name>
</gene>
<evidence type="ECO:0000256" key="11">
    <source>
        <dbReference type="ARBA" id="ARBA00023136"/>
    </source>
</evidence>
<dbReference type="Gene3D" id="3.30.40.10">
    <property type="entry name" value="Zinc/RING finger domain, C3HC4 (zinc finger)"/>
    <property type="match status" value="1"/>
</dbReference>
<comment type="pathway">
    <text evidence="2">Protein modification; protein ubiquitination.</text>
</comment>
<dbReference type="OrthoDB" id="1701437at2759"/>
<evidence type="ECO:0000256" key="10">
    <source>
        <dbReference type="ARBA" id="ARBA00022989"/>
    </source>
</evidence>
<evidence type="ECO:0000256" key="1">
    <source>
        <dbReference type="ARBA" id="ARBA00004585"/>
    </source>
</evidence>
<evidence type="ECO:0000256" key="2">
    <source>
        <dbReference type="ARBA" id="ARBA00004906"/>
    </source>
</evidence>
<keyword evidence="7" id="KW-0863">Zinc-finger</keyword>
<evidence type="ECO:0000313" key="14">
    <source>
        <dbReference type="EMBL" id="SCU95613.1"/>
    </source>
</evidence>
<dbReference type="InterPro" id="IPR006845">
    <property type="entry name" value="Pex_N"/>
</dbReference>
<evidence type="ECO:0000256" key="9">
    <source>
        <dbReference type="ARBA" id="ARBA00022927"/>
    </source>
</evidence>
<keyword evidence="8" id="KW-0862">Zinc</keyword>
<dbReference type="GO" id="GO:0008270">
    <property type="term" value="F:zinc ion binding"/>
    <property type="evidence" value="ECO:0007669"/>
    <property type="project" value="UniProtKB-KW"/>
</dbReference>
<dbReference type="GO" id="GO:0005778">
    <property type="term" value="C:peroxisomal membrane"/>
    <property type="evidence" value="ECO:0007669"/>
    <property type="project" value="UniProtKB-SubCell"/>
</dbReference>
<dbReference type="Pfam" id="PF04757">
    <property type="entry name" value="Pex2_Pex12"/>
    <property type="match status" value="1"/>
</dbReference>
<reference evidence="15" key="1">
    <citation type="submission" date="2016-03" db="EMBL/GenBank/DDBJ databases">
        <authorList>
            <person name="Devillers H."/>
        </authorList>
    </citation>
    <scope>NUCLEOTIDE SEQUENCE [LARGE SCALE GENOMIC DNA]</scope>
</reference>
<dbReference type="EMBL" id="LT598467">
    <property type="protein sequence ID" value="SCU95613.1"/>
    <property type="molecule type" value="Genomic_DNA"/>
</dbReference>
<evidence type="ECO:0000256" key="8">
    <source>
        <dbReference type="ARBA" id="ARBA00022833"/>
    </source>
</evidence>
<accession>A0A1G4JWX9</accession>
<evidence type="ECO:0000256" key="3">
    <source>
        <dbReference type="ARBA" id="ARBA00008704"/>
    </source>
</evidence>
<dbReference type="AlphaFoldDB" id="A0A1G4JWX9"/>
<evidence type="ECO:0000256" key="5">
    <source>
        <dbReference type="ARBA" id="ARBA00022692"/>
    </source>
</evidence>
<keyword evidence="12" id="KW-0576">Peroxisome</keyword>
<evidence type="ECO:0000256" key="7">
    <source>
        <dbReference type="ARBA" id="ARBA00022771"/>
    </source>
</evidence>
<comment type="similarity">
    <text evidence="3">Belongs to the pex2/pex10/pex12 family.</text>
</comment>
<comment type="subcellular location">
    <subcellularLocation>
        <location evidence="1">Peroxisome membrane</location>
        <topology evidence="1">Multi-pass membrane protein</topology>
    </subcellularLocation>
</comment>
<keyword evidence="10" id="KW-1133">Transmembrane helix</keyword>
<keyword evidence="9" id="KW-0653">Protein transport</keyword>
<evidence type="ECO:0000256" key="12">
    <source>
        <dbReference type="ARBA" id="ARBA00023140"/>
    </source>
</evidence>
<name>A0A1G4JWX9_9SACH</name>
<dbReference type="Proteomes" id="UP000191024">
    <property type="component" value="Chromosome F"/>
</dbReference>
<dbReference type="STRING" id="1230905.A0A1G4JWX9"/>
<dbReference type="GO" id="GO:0016567">
    <property type="term" value="P:protein ubiquitination"/>
    <property type="evidence" value="ECO:0007669"/>
    <property type="project" value="UniProtKB-ARBA"/>
</dbReference>
<dbReference type="SUPFAM" id="SSF57850">
    <property type="entry name" value="RING/U-box"/>
    <property type="match status" value="1"/>
</dbReference>
<keyword evidence="4" id="KW-0813">Transport</keyword>
<keyword evidence="5" id="KW-0812">Transmembrane</keyword>
<dbReference type="GO" id="GO:0016562">
    <property type="term" value="P:protein import into peroxisome matrix, receptor recycling"/>
    <property type="evidence" value="ECO:0007669"/>
    <property type="project" value="UniProtKB-ARBA"/>
</dbReference>
<evidence type="ECO:0000256" key="4">
    <source>
        <dbReference type="ARBA" id="ARBA00022448"/>
    </source>
</evidence>
<proteinExistence type="inferred from homology"/>
<organism evidence="14 15">
    <name type="scientific">Lachancea mirantina</name>
    <dbReference type="NCBI Taxonomy" id="1230905"/>
    <lineage>
        <taxon>Eukaryota</taxon>
        <taxon>Fungi</taxon>
        <taxon>Dikarya</taxon>
        <taxon>Ascomycota</taxon>
        <taxon>Saccharomycotina</taxon>
        <taxon>Saccharomycetes</taxon>
        <taxon>Saccharomycetales</taxon>
        <taxon>Saccharomycetaceae</taxon>
        <taxon>Lachancea</taxon>
    </lineage>
</organism>
<protein>
    <submittedName>
        <fullName evidence="14">LAMI_0F03048g1_1</fullName>
    </submittedName>
</protein>
<evidence type="ECO:0000259" key="13">
    <source>
        <dbReference type="Pfam" id="PF04757"/>
    </source>
</evidence>
<dbReference type="InterPro" id="IPR013083">
    <property type="entry name" value="Znf_RING/FYVE/PHD"/>
</dbReference>
<keyword evidence="15" id="KW-1185">Reference proteome</keyword>
<evidence type="ECO:0000313" key="15">
    <source>
        <dbReference type="Proteomes" id="UP000191024"/>
    </source>
</evidence>
<evidence type="ECO:0000256" key="6">
    <source>
        <dbReference type="ARBA" id="ARBA00022723"/>
    </source>
</evidence>
<keyword evidence="6" id="KW-0479">Metal-binding</keyword>
<sequence length="268" mass="30391">MSAMSVKAFDGQQLDIDIQSTLWQTFHRQILPIKYAEELKLIITSLTFFLATKRSKTGTSTYGSRLTGCEYRTTKLPLYVATILGDYLAKQFSSSFSHQTNCFKVLKIIDKLSSLWEFSTFLQFVAGSQTYLSTWHKILSIQCQQTNFSEFYGGTVYASQDFSNKQLLWNAILEILNTESIGAILLTKLEKQNLLTNHSTSTKTCPNCNEYPINPTSISCCKSTYCYICFLRVLKSSQCKSCKSTTTLQGTLIYSLKTEESTLLENHQ</sequence>